<evidence type="ECO:0000313" key="2">
    <source>
        <dbReference type="EMBL" id="GAB59373.1"/>
    </source>
</evidence>
<comment type="caution">
    <text evidence="2">The sequence shown here is derived from an EMBL/GenBank/DDBJ whole genome shotgun (WGS) entry which is preliminary data.</text>
</comment>
<dbReference type="EMBL" id="BAFK01000012">
    <property type="protein sequence ID" value="GAB59373.1"/>
    <property type="molecule type" value="Genomic_DNA"/>
</dbReference>
<keyword evidence="3" id="KW-1185">Reference proteome</keyword>
<keyword evidence="1" id="KW-0175">Coiled coil</keyword>
<dbReference type="STRING" id="562729.RNAN_2375"/>
<dbReference type="InterPro" id="IPR010890">
    <property type="entry name" value="PriC"/>
</dbReference>
<accession>I1DZ95</accession>
<evidence type="ECO:0000313" key="3">
    <source>
        <dbReference type="Proteomes" id="UP000004374"/>
    </source>
</evidence>
<evidence type="ECO:0000256" key="1">
    <source>
        <dbReference type="SAM" id="Coils"/>
    </source>
</evidence>
<gene>
    <name evidence="2" type="ORF">RNAN_2375</name>
</gene>
<dbReference type="RefSeq" id="WP_008221912.1">
    <property type="nucleotide sequence ID" value="NZ_BAFK01000012.1"/>
</dbReference>
<proteinExistence type="predicted"/>
<dbReference type="OrthoDB" id="7061116at2"/>
<name>I1DZ95_9GAMM</name>
<dbReference type="Pfam" id="PF07445">
    <property type="entry name" value="PriC"/>
    <property type="match status" value="1"/>
</dbReference>
<dbReference type="Gene3D" id="1.20.1270.340">
    <property type="match status" value="1"/>
</dbReference>
<dbReference type="InterPro" id="IPR038338">
    <property type="entry name" value="PriC_sf"/>
</dbReference>
<reference evidence="2 3" key="1">
    <citation type="journal article" date="2012" name="J. Bacteriol.">
        <title>Genome Sequence of the Protease-Producing Bacterium Rheinheimera nanhaiensis E407-8T, Isolated from Deep-Sea Sediment of the South China Sea.</title>
        <authorList>
            <person name="Zhang X.-Y."/>
            <person name="Zhang Y.-J."/>
            <person name="Qin Q.-L."/>
            <person name="Xie B.-B."/>
            <person name="Chen X.-L."/>
            <person name="Zhou B.-C."/>
            <person name="Zhang Y.-Z."/>
        </authorList>
    </citation>
    <scope>NUCLEOTIDE SEQUENCE [LARGE SCALE GENOMIC DNA]</scope>
    <source>
        <strain evidence="2 3">E407-8</strain>
    </source>
</reference>
<dbReference type="AlphaFoldDB" id="I1DZ95"/>
<feature type="coiled-coil region" evidence="1">
    <location>
        <begin position="4"/>
        <end position="70"/>
    </location>
</feature>
<protein>
    <recommendedName>
        <fullName evidence="4">Primosomal replication protein N</fullName>
    </recommendedName>
</protein>
<dbReference type="Proteomes" id="UP000004374">
    <property type="component" value="Unassembled WGS sequence"/>
</dbReference>
<sequence length="179" mass="20445">MDLLATLTQQLAELKRRAQQIDRQQHSGKPQHWFDSALFSCRSAELSDYVAEAQRNLAHLQQNRLTTTAQQRLVRHLSEQTAALTRAFRNVDTRQKTTSKAKVKALVQRVSASSQQLYQQLSEVQQFERRLLDMIALASRDNSAEAVARTLALHARLGRCRRALSDLELQIQQLEQRGA</sequence>
<evidence type="ECO:0008006" key="4">
    <source>
        <dbReference type="Google" id="ProtNLM"/>
    </source>
</evidence>
<organism evidence="2 3">
    <name type="scientific">Rheinheimera nanhaiensis E407-8</name>
    <dbReference type="NCBI Taxonomy" id="562729"/>
    <lineage>
        <taxon>Bacteria</taxon>
        <taxon>Pseudomonadati</taxon>
        <taxon>Pseudomonadota</taxon>
        <taxon>Gammaproteobacteria</taxon>
        <taxon>Chromatiales</taxon>
        <taxon>Chromatiaceae</taxon>
        <taxon>Rheinheimera</taxon>
    </lineage>
</organism>